<feature type="region of interest" description="Disordered" evidence="1">
    <location>
        <begin position="43"/>
        <end position="91"/>
    </location>
</feature>
<gene>
    <name evidence="2" type="primary">RRC1_6</name>
    <name evidence="2" type="ORF">CK203_004999</name>
</gene>
<reference evidence="2 3" key="1">
    <citation type="journal article" date="2018" name="PLoS Genet.">
        <title>Population sequencing reveals clonal diversity and ancestral inbreeding in the grapevine cultivar Chardonnay.</title>
        <authorList>
            <person name="Roach M.J."/>
            <person name="Johnson D.L."/>
            <person name="Bohlmann J."/>
            <person name="van Vuuren H.J."/>
            <person name="Jones S.J."/>
            <person name="Pretorius I.S."/>
            <person name="Schmidt S.A."/>
            <person name="Borneman A.R."/>
        </authorList>
    </citation>
    <scope>NUCLEOTIDE SEQUENCE [LARGE SCALE GENOMIC DNA]</scope>
    <source>
        <strain evidence="3">cv. Chardonnay</strain>
        <tissue evidence="2">Leaf</tissue>
    </source>
</reference>
<proteinExistence type="predicted"/>
<protein>
    <submittedName>
        <fullName evidence="2">Protein RRC1</fullName>
    </submittedName>
</protein>
<dbReference type="EMBL" id="QGNW01000008">
    <property type="protein sequence ID" value="RVX19510.1"/>
    <property type="molecule type" value="Genomic_DNA"/>
</dbReference>
<feature type="compositionally biased region" description="Basic and acidic residues" evidence="1">
    <location>
        <begin position="15"/>
        <end position="29"/>
    </location>
</feature>
<organism evidence="2 3">
    <name type="scientific">Vitis vinifera</name>
    <name type="common">Grape</name>
    <dbReference type="NCBI Taxonomy" id="29760"/>
    <lineage>
        <taxon>Eukaryota</taxon>
        <taxon>Viridiplantae</taxon>
        <taxon>Streptophyta</taxon>
        <taxon>Embryophyta</taxon>
        <taxon>Tracheophyta</taxon>
        <taxon>Spermatophyta</taxon>
        <taxon>Magnoliopsida</taxon>
        <taxon>eudicotyledons</taxon>
        <taxon>Gunneridae</taxon>
        <taxon>Pentapetalae</taxon>
        <taxon>rosids</taxon>
        <taxon>Vitales</taxon>
        <taxon>Vitaceae</taxon>
        <taxon>Viteae</taxon>
        <taxon>Vitis</taxon>
    </lineage>
</organism>
<comment type="caution">
    <text evidence="2">The sequence shown here is derived from an EMBL/GenBank/DDBJ whole genome shotgun (WGS) entry which is preliminary data.</text>
</comment>
<dbReference type="AlphaFoldDB" id="A0A438KEA7"/>
<evidence type="ECO:0000256" key="1">
    <source>
        <dbReference type="SAM" id="MobiDB-lite"/>
    </source>
</evidence>
<feature type="compositionally biased region" description="Basic and acidic residues" evidence="1">
    <location>
        <begin position="63"/>
        <end position="76"/>
    </location>
</feature>
<dbReference type="InterPro" id="IPR051485">
    <property type="entry name" value="SR-CTD_assoc_factor"/>
</dbReference>
<name>A0A438KEA7_VITVI</name>
<dbReference type="PANTHER" id="PTHR23140">
    <property type="entry name" value="RNA PROCESSING PROTEIN LD23810P"/>
    <property type="match status" value="1"/>
</dbReference>
<sequence>MSSFSITRKKTPFQKHREEEEAKKKRAEDETARLYAEFVESFQGDNAPGSKTFVRGGTINPNERLKTESEGEKSKDGVSVPKKGSRDGHPENIVLYTTLRLFTDTPNK</sequence>
<dbReference type="Proteomes" id="UP000288805">
    <property type="component" value="Unassembled WGS sequence"/>
</dbReference>
<evidence type="ECO:0000313" key="2">
    <source>
        <dbReference type="EMBL" id="RVX19510.1"/>
    </source>
</evidence>
<feature type="region of interest" description="Disordered" evidence="1">
    <location>
        <begin position="1"/>
        <end position="29"/>
    </location>
</feature>
<evidence type="ECO:0000313" key="3">
    <source>
        <dbReference type="Proteomes" id="UP000288805"/>
    </source>
</evidence>
<dbReference type="PANTHER" id="PTHR23140:SF0">
    <property type="entry name" value="U2 SNRNP-ASSOCIATED SURP MOTIF-CONTAINING PROTEIN"/>
    <property type="match status" value="1"/>
</dbReference>
<accession>A0A438KEA7</accession>